<name>Q2T9B8_BURTA</name>
<sequence>MNAGKIHAVIAAGAKDPRLIEHWRRRPDLLRRAGIEPDHLDLRVLENFAGLSLKVRHNGLRGDLPLSFRLLSVAGLEIEVFAAYASDCAESGHVFAATPRERARDLMAFLDRWLDPAQRNHVLLWDILRHEYALSCLRQESAAPLPAARRIIRHRDRATGGCIPMLNGSVAQHVMHCNPEDLASALRQKEPPLDAVPAADTYCCYWRSAETGEIRFLQADTLGYFAIEAIDGRRSAADICDRLLGGRRLLPQFLRSLDQLAGIGIVRFERPLGSAAA</sequence>
<organism evidence="1 2">
    <name type="scientific">Burkholderia thailandensis (strain ATCC 700388 / DSM 13276 / CCUG 48851 / CIP 106301 / E264)</name>
    <dbReference type="NCBI Taxonomy" id="271848"/>
    <lineage>
        <taxon>Bacteria</taxon>
        <taxon>Pseudomonadati</taxon>
        <taxon>Pseudomonadota</taxon>
        <taxon>Betaproteobacteria</taxon>
        <taxon>Burkholderiales</taxon>
        <taxon>Burkholderiaceae</taxon>
        <taxon>Burkholderia</taxon>
        <taxon>pseudomallei group</taxon>
    </lineage>
</organism>
<reference evidence="1 2" key="1">
    <citation type="journal article" date="2005" name="BMC Genomics">
        <title>Bacterial genome adaptation to niches: divergence of the potential virulence genes in three Burkholderia species of different survival strategies.</title>
        <authorList>
            <person name="Kim H.S."/>
            <person name="Schell M.A."/>
            <person name="Yu Y."/>
            <person name="Ulrich R.L."/>
            <person name="Sarria S.H."/>
            <person name="Nierman W.C."/>
            <person name="DeShazer D."/>
        </authorList>
    </citation>
    <scope>NUCLEOTIDE SEQUENCE [LARGE SCALE GENOMIC DNA]</scope>
    <source>
        <strain evidence="2">ATCC 700388 / DSM 13276 / CCUG 48851 / CIP 106301 / E264</strain>
    </source>
</reference>
<dbReference type="AlphaFoldDB" id="Q2T9B8"/>
<evidence type="ECO:0008006" key="3">
    <source>
        <dbReference type="Google" id="ProtNLM"/>
    </source>
</evidence>
<proteinExistence type="predicted"/>
<evidence type="ECO:0000313" key="1">
    <source>
        <dbReference type="EMBL" id="ABC34269.1"/>
    </source>
</evidence>
<keyword evidence="2" id="KW-1185">Reference proteome</keyword>
<dbReference type="KEGG" id="bte:BTH_II0029"/>
<dbReference type="RefSeq" id="WP_009894564.1">
    <property type="nucleotide sequence ID" value="NC_007650.1"/>
</dbReference>
<gene>
    <name evidence="1" type="ordered locus">BTH_II0029</name>
</gene>
<dbReference type="Proteomes" id="UP000001930">
    <property type="component" value="Chromosome II"/>
</dbReference>
<dbReference type="EMBL" id="CP000085">
    <property type="protein sequence ID" value="ABC34269.1"/>
    <property type="molecule type" value="Genomic_DNA"/>
</dbReference>
<dbReference type="GeneID" id="45117538"/>
<protein>
    <recommendedName>
        <fullName evidence="3">DUF2063 domain-containing protein</fullName>
    </recommendedName>
</protein>
<evidence type="ECO:0000313" key="2">
    <source>
        <dbReference type="Proteomes" id="UP000001930"/>
    </source>
</evidence>
<accession>Q2T9B8</accession>
<dbReference type="HOGENOM" id="CLU_1018108_0_0_4"/>